<dbReference type="Pfam" id="PF16925">
    <property type="entry name" value="TetR_C_13"/>
    <property type="match status" value="1"/>
</dbReference>
<evidence type="ECO:0000313" key="7">
    <source>
        <dbReference type="Proteomes" id="UP000662747"/>
    </source>
</evidence>
<gene>
    <name evidence="6" type="ORF">JY651_43215</name>
</gene>
<dbReference type="SUPFAM" id="SSF48498">
    <property type="entry name" value="Tetracyclin repressor-like, C-terminal domain"/>
    <property type="match status" value="1"/>
</dbReference>
<protein>
    <submittedName>
        <fullName evidence="6">TetR family transcriptional regulator C-terminal domain-containing protein</fullName>
    </submittedName>
</protein>
<proteinExistence type="predicted"/>
<dbReference type="EMBL" id="CP071090">
    <property type="protein sequence ID" value="QSQ21890.1"/>
    <property type="molecule type" value="Genomic_DNA"/>
</dbReference>
<dbReference type="Pfam" id="PF00440">
    <property type="entry name" value="TetR_N"/>
    <property type="match status" value="1"/>
</dbReference>
<dbReference type="Gene3D" id="1.10.357.10">
    <property type="entry name" value="Tetracycline Repressor, domain 2"/>
    <property type="match status" value="1"/>
</dbReference>
<dbReference type="Proteomes" id="UP000662747">
    <property type="component" value="Chromosome"/>
</dbReference>
<dbReference type="PANTHER" id="PTHR47506">
    <property type="entry name" value="TRANSCRIPTIONAL REGULATORY PROTEIN"/>
    <property type="match status" value="1"/>
</dbReference>
<sequence>MKTLLQRGFNGCGVQDITSAAGVPKGSFYNHFESKEALGAEVIERYWQSSSSRLAILRDASVSPLERLRRCFTSQVEALVEWNYERGCLLGNFAAEMSDHSTVLRARVAAAFAEWTRELEQVIQQAQAAGEIPQGSPPAALATFLINAWEGAVLRARVDKSRVALDAYLSLAFDKVLA</sequence>
<evidence type="ECO:0000256" key="1">
    <source>
        <dbReference type="ARBA" id="ARBA00023015"/>
    </source>
</evidence>
<dbReference type="SUPFAM" id="SSF46689">
    <property type="entry name" value="Homeodomain-like"/>
    <property type="match status" value="1"/>
</dbReference>
<accession>A0ABX7NSX9</accession>
<dbReference type="PANTHER" id="PTHR47506:SF6">
    <property type="entry name" value="HTH-TYPE TRANSCRIPTIONAL REPRESSOR NEMR"/>
    <property type="match status" value="1"/>
</dbReference>
<feature type="DNA-binding region" description="H-T-H motif" evidence="4">
    <location>
        <begin position="13"/>
        <end position="32"/>
    </location>
</feature>
<evidence type="ECO:0000256" key="2">
    <source>
        <dbReference type="ARBA" id="ARBA00023125"/>
    </source>
</evidence>
<evidence type="ECO:0000256" key="3">
    <source>
        <dbReference type="ARBA" id="ARBA00023163"/>
    </source>
</evidence>
<evidence type="ECO:0000259" key="5">
    <source>
        <dbReference type="PROSITE" id="PS50977"/>
    </source>
</evidence>
<keyword evidence="2 4" id="KW-0238">DNA-binding</keyword>
<dbReference type="InterPro" id="IPR001647">
    <property type="entry name" value="HTH_TetR"/>
</dbReference>
<name>A0ABX7NSX9_9BACT</name>
<organism evidence="6 7">
    <name type="scientific">Pyxidicoccus parkwayensis</name>
    <dbReference type="NCBI Taxonomy" id="2813578"/>
    <lineage>
        <taxon>Bacteria</taxon>
        <taxon>Pseudomonadati</taxon>
        <taxon>Myxococcota</taxon>
        <taxon>Myxococcia</taxon>
        <taxon>Myxococcales</taxon>
        <taxon>Cystobacterineae</taxon>
        <taxon>Myxococcaceae</taxon>
        <taxon>Pyxidicoccus</taxon>
    </lineage>
</organism>
<evidence type="ECO:0000256" key="4">
    <source>
        <dbReference type="PROSITE-ProRule" id="PRU00335"/>
    </source>
</evidence>
<feature type="domain" description="HTH tetR-type" evidence="5">
    <location>
        <begin position="1"/>
        <end position="50"/>
    </location>
</feature>
<dbReference type="InterPro" id="IPR009057">
    <property type="entry name" value="Homeodomain-like_sf"/>
</dbReference>
<evidence type="ECO:0000313" key="6">
    <source>
        <dbReference type="EMBL" id="QSQ21890.1"/>
    </source>
</evidence>
<keyword evidence="1" id="KW-0805">Transcription regulation</keyword>
<dbReference type="InterPro" id="IPR036271">
    <property type="entry name" value="Tet_transcr_reg_TetR-rel_C_sf"/>
</dbReference>
<keyword evidence="7" id="KW-1185">Reference proteome</keyword>
<dbReference type="PROSITE" id="PS50977">
    <property type="entry name" value="HTH_TETR_2"/>
    <property type="match status" value="1"/>
</dbReference>
<reference evidence="6 7" key="1">
    <citation type="submission" date="2021-02" db="EMBL/GenBank/DDBJ databases">
        <title>De Novo genome assembly of isolated myxobacteria.</title>
        <authorList>
            <person name="Stevens D.C."/>
        </authorList>
    </citation>
    <scope>NUCLEOTIDE SEQUENCE [LARGE SCALE GENOMIC DNA]</scope>
    <source>
        <strain evidence="7">SCPEA02</strain>
    </source>
</reference>
<dbReference type="InterPro" id="IPR011075">
    <property type="entry name" value="TetR_C"/>
</dbReference>
<keyword evidence="3" id="KW-0804">Transcription</keyword>